<dbReference type="Proteomes" id="UP001320513">
    <property type="component" value="Unassembled WGS sequence"/>
</dbReference>
<proteinExistence type="predicted"/>
<dbReference type="EMBL" id="LOHG01000002">
    <property type="protein sequence ID" value="MCI8208556.1"/>
    <property type="molecule type" value="Genomic_DNA"/>
</dbReference>
<reference evidence="1 2" key="1">
    <citation type="submission" date="2015-12" db="EMBL/GenBank/DDBJ databases">
        <title>Phylogenomics in the description of a new species in the Pseudomonas syringae group.</title>
        <authorList>
            <person name="Busquets A."/>
            <person name="Gomila M."/>
            <person name="Beiki F."/>
            <person name="Rahimian H."/>
            <person name="Mulet M."/>
            <person name="Sanchez D."/>
            <person name="Garcia-Valdes E."/>
            <person name="Lalucat J."/>
        </authorList>
    </citation>
    <scope>NUCLEOTIDE SEQUENCE [LARGE SCALE GENOMIC DNA]</scope>
    <source>
        <strain evidence="1 2">S25</strain>
    </source>
</reference>
<evidence type="ECO:0000313" key="2">
    <source>
        <dbReference type="Proteomes" id="UP001320513"/>
    </source>
</evidence>
<sequence>MATPRVGVYYSDKAVGQLDFIWDTQHSIYKGEIPPGGITGGIGDIFPNDKFFMDFHWTASKKNHCIRINPKWPTTSIYIDADGNIDITEGSGTDIERLRKCTWSTDTLQ</sequence>
<comment type="caution">
    <text evidence="1">The sequence shown here is derived from an EMBL/GenBank/DDBJ whole genome shotgun (WGS) entry which is preliminary data.</text>
</comment>
<gene>
    <name evidence="1" type="ORF">AUC61_03315</name>
</gene>
<accession>A0ABS9ZD77</accession>
<keyword evidence="2" id="KW-1185">Reference proteome</keyword>
<protein>
    <submittedName>
        <fullName evidence="1">Uncharacterized protein</fullName>
    </submittedName>
</protein>
<organism evidence="1 2">
    <name type="scientific">Pseudomonas maioricensis</name>
    <dbReference type="NCBI Taxonomy" id="1766623"/>
    <lineage>
        <taxon>Bacteria</taxon>
        <taxon>Pseudomonadati</taxon>
        <taxon>Pseudomonadota</taxon>
        <taxon>Gammaproteobacteria</taxon>
        <taxon>Pseudomonadales</taxon>
        <taxon>Pseudomonadaceae</taxon>
        <taxon>Pseudomonas</taxon>
    </lineage>
</organism>
<name>A0ABS9ZD77_9PSED</name>
<evidence type="ECO:0000313" key="1">
    <source>
        <dbReference type="EMBL" id="MCI8208556.1"/>
    </source>
</evidence>